<dbReference type="Gene3D" id="3.20.20.150">
    <property type="entry name" value="Divalent-metal-dependent TIM barrel enzymes"/>
    <property type="match status" value="1"/>
</dbReference>
<dbReference type="PROSITE" id="PS51318">
    <property type="entry name" value="TAT"/>
    <property type="match status" value="1"/>
</dbReference>
<evidence type="ECO:0000313" key="2">
    <source>
        <dbReference type="EMBL" id="MBB5318521.1"/>
    </source>
</evidence>
<dbReference type="InterPro" id="IPR013022">
    <property type="entry name" value="Xyl_isomerase-like_TIM-brl"/>
</dbReference>
<evidence type="ECO:0000259" key="1">
    <source>
        <dbReference type="Pfam" id="PF01261"/>
    </source>
</evidence>
<dbReference type="InterPro" id="IPR006311">
    <property type="entry name" value="TAT_signal"/>
</dbReference>
<organism evidence="2 3">
    <name type="scientific">Tunturiibacter empetritectus</name>
    <dbReference type="NCBI Taxonomy" id="3069691"/>
    <lineage>
        <taxon>Bacteria</taxon>
        <taxon>Pseudomonadati</taxon>
        <taxon>Acidobacteriota</taxon>
        <taxon>Terriglobia</taxon>
        <taxon>Terriglobales</taxon>
        <taxon>Acidobacteriaceae</taxon>
        <taxon>Tunturiibacter</taxon>
    </lineage>
</organism>
<name>A0A7W8MS34_9BACT</name>
<reference evidence="2" key="1">
    <citation type="submission" date="2020-08" db="EMBL/GenBank/DDBJ databases">
        <title>Genomic Encyclopedia of Type Strains, Phase IV (KMG-V): Genome sequencing to study the core and pangenomes of soil and plant-associated prokaryotes.</title>
        <authorList>
            <person name="Whitman W."/>
        </authorList>
    </citation>
    <scope>NUCLEOTIDE SEQUENCE [LARGE SCALE GENOMIC DNA]</scope>
    <source>
        <strain evidence="2">M8UP27</strain>
    </source>
</reference>
<dbReference type="Proteomes" id="UP000568106">
    <property type="component" value="Unassembled WGS sequence"/>
</dbReference>
<accession>A0A7W8MS34</accession>
<dbReference type="GO" id="GO:0016853">
    <property type="term" value="F:isomerase activity"/>
    <property type="evidence" value="ECO:0007669"/>
    <property type="project" value="UniProtKB-KW"/>
</dbReference>
<dbReference type="SUPFAM" id="SSF51658">
    <property type="entry name" value="Xylose isomerase-like"/>
    <property type="match status" value="1"/>
</dbReference>
<keyword evidence="2" id="KW-0413">Isomerase</keyword>
<keyword evidence="3" id="KW-1185">Reference proteome</keyword>
<dbReference type="EMBL" id="JACHDY010000005">
    <property type="protein sequence ID" value="MBB5318521.1"/>
    <property type="molecule type" value="Genomic_DNA"/>
</dbReference>
<dbReference type="AlphaFoldDB" id="A0A7W8MS34"/>
<sequence length="302" mass="33287">MNPSRRLFLQQSAAVSLASLLPFRSAFGETSMPIGIQLYTVQDELKKDAVATLHALAKIGYREVESFPLQDITAAQMRTMLDDAGLKCPSAHLFFGVADNAQLFDQANALGAHYAVSSVLLPNTLQGADLPKMMDIIKAFTLDDFKKIAAKANEIGAQAQKAGLQYAYHNHNFEFRDYSGHTGYEILIKETDPKLVKFELDCGWMVTSGNNPIDYFKKYPGRYPLMHAKDFPADTPVTTTLGVDPNHRPTEIGRGHIDFKPIIAAAEKSGLQHIFVEQDPPIEGMTSLEAVGVSYEALRPLV</sequence>
<evidence type="ECO:0000313" key="3">
    <source>
        <dbReference type="Proteomes" id="UP000568106"/>
    </source>
</evidence>
<comment type="caution">
    <text evidence="2">The sequence shown here is derived from an EMBL/GenBank/DDBJ whole genome shotgun (WGS) entry which is preliminary data.</text>
</comment>
<protein>
    <submittedName>
        <fullName evidence="2">Sugar phosphate isomerase/epimerase</fullName>
    </submittedName>
</protein>
<proteinExistence type="predicted"/>
<dbReference type="InterPro" id="IPR036237">
    <property type="entry name" value="Xyl_isomerase-like_sf"/>
</dbReference>
<feature type="domain" description="Xylose isomerase-like TIM barrel" evidence="1">
    <location>
        <begin position="54"/>
        <end position="276"/>
    </location>
</feature>
<dbReference type="InterPro" id="IPR050312">
    <property type="entry name" value="IolE/XylAMocC-like"/>
</dbReference>
<dbReference type="Pfam" id="PF01261">
    <property type="entry name" value="AP_endonuc_2"/>
    <property type="match status" value="1"/>
</dbReference>
<gene>
    <name evidence="2" type="ORF">HDF09_003220</name>
</gene>
<dbReference type="PANTHER" id="PTHR12110">
    <property type="entry name" value="HYDROXYPYRUVATE ISOMERASE"/>
    <property type="match status" value="1"/>
</dbReference>
<dbReference type="PANTHER" id="PTHR12110:SF41">
    <property type="entry name" value="INOSOSE DEHYDRATASE"/>
    <property type="match status" value="1"/>
</dbReference>